<reference evidence="2" key="1">
    <citation type="submission" date="2022-06" db="EMBL/GenBank/DDBJ databases">
        <title>WGS of actinobacteria.</title>
        <authorList>
            <person name="Thawai C."/>
        </authorList>
    </citation>
    <scope>NUCLEOTIDE SEQUENCE</scope>
    <source>
        <strain evidence="2">DSM 42010</strain>
    </source>
</reference>
<evidence type="ECO:0000259" key="1">
    <source>
        <dbReference type="Pfam" id="PF08240"/>
    </source>
</evidence>
<dbReference type="SUPFAM" id="SSF50129">
    <property type="entry name" value="GroES-like"/>
    <property type="match status" value="1"/>
</dbReference>
<dbReference type="Pfam" id="PF08240">
    <property type="entry name" value="ADH_N"/>
    <property type="match status" value="1"/>
</dbReference>
<feature type="domain" description="Alcohol dehydrogenase-like N-terminal" evidence="1">
    <location>
        <begin position="9"/>
        <end position="38"/>
    </location>
</feature>
<gene>
    <name evidence="2" type="ORF">NQU54_36220</name>
</gene>
<dbReference type="Gene3D" id="3.90.180.10">
    <property type="entry name" value="Medium-chain alcohol dehydrogenases, catalytic domain"/>
    <property type="match status" value="1"/>
</dbReference>
<comment type="caution">
    <text evidence="2">The sequence shown here is derived from an EMBL/GenBank/DDBJ whole genome shotgun (WGS) entry which is preliminary data.</text>
</comment>
<dbReference type="AlphaFoldDB" id="A0A9X2RXJ8"/>
<evidence type="ECO:0000313" key="3">
    <source>
        <dbReference type="Proteomes" id="UP001142400"/>
    </source>
</evidence>
<dbReference type="EMBL" id="JANIIC010000055">
    <property type="protein sequence ID" value="MCQ8834357.1"/>
    <property type="molecule type" value="Genomic_DNA"/>
</dbReference>
<dbReference type="RefSeq" id="WP_257634719.1">
    <property type="nucleotide sequence ID" value="NZ_JANIIC010000055.1"/>
</dbReference>
<name>A0A9X2RXJ8_STRMQ</name>
<feature type="non-terminal residue" evidence="2">
    <location>
        <position position="76"/>
    </location>
</feature>
<accession>A0A9X2RXJ8</accession>
<dbReference type="InterPro" id="IPR011032">
    <property type="entry name" value="GroES-like_sf"/>
</dbReference>
<protein>
    <submittedName>
        <fullName evidence="2">Alcohol dehydrogenase catalytic domain-containing protein</fullName>
    </submittedName>
</protein>
<dbReference type="Proteomes" id="UP001142400">
    <property type="component" value="Unassembled WGS sequence"/>
</dbReference>
<evidence type="ECO:0000313" key="2">
    <source>
        <dbReference type="EMBL" id="MCQ8834357.1"/>
    </source>
</evidence>
<proteinExistence type="predicted"/>
<organism evidence="2 3">
    <name type="scientific">Streptomyces malaysiensis subsp. samsunensis</name>
    <dbReference type="NCBI Taxonomy" id="459658"/>
    <lineage>
        <taxon>Bacteria</taxon>
        <taxon>Bacillati</taxon>
        <taxon>Actinomycetota</taxon>
        <taxon>Actinomycetes</taxon>
        <taxon>Kitasatosporales</taxon>
        <taxon>Streptomycetaceae</taxon>
        <taxon>Streptomyces</taxon>
        <taxon>Streptomyces violaceusniger group</taxon>
    </lineage>
</organism>
<dbReference type="InterPro" id="IPR013154">
    <property type="entry name" value="ADH-like_N"/>
</dbReference>
<sequence>MSGATTRGPAFGLGSDVVGVVDQVGEGVTAFSIGDEVLELPSPPPMRTSSPFLITGHPFSWTRGPSASASRIRGQG</sequence>
<keyword evidence="3" id="KW-1185">Reference proteome</keyword>